<dbReference type="SUPFAM" id="SSF102405">
    <property type="entry name" value="MCP/YpsA-like"/>
    <property type="match status" value="1"/>
</dbReference>
<reference evidence="2 3" key="1">
    <citation type="submission" date="2015-06" db="EMBL/GenBank/DDBJ databases">
        <title>Complete genome sequence of Bacillus cereus phage PBC2.</title>
        <authorList>
            <person name="Kong M."/>
            <person name="Ryu S."/>
        </authorList>
    </citation>
    <scope>NUCLEOTIDE SEQUENCE [LARGE SCALE GENOMIC DNA]</scope>
</reference>
<sequence length="122" mass="13788">MKVVIAGGRDFTNYIVLKARLLHYFRNHNLGEIEIVSGGARGADSLGERFAKEYGCKIIRFLPNWELFGKSAGYIRNAEMAKYADACVCFWDGKSKGTKHMINLAEKEGLKLRVVNYEPLEV</sequence>
<dbReference type="InterPro" id="IPR019627">
    <property type="entry name" value="YAcAr"/>
</dbReference>
<dbReference type="Proteomes" id="UP000223102">
    <property type="component" value="Segment"/>
</dbReference>
<dbReference type="Pfam" id="PF10686">
    <property type="entry name" value="YAcAr"/>
    <property type="match status" value="1"/>
</dbReference>
<proteinExistence type="predicted"/>
<organism evidence="2 3">
    <name type="scientific">Bacillus phage PBC2</name>
    <dbReference type="NCBI Taxonomy" id="1675029"/>
    <lineage>
        <taxon>Viruses</taxon>
        <taxon>Duplodnaviria</taxon>
        <taxon>Heunggongvirae</taxon>
        <taxon>Uroviricota</taxon>
        <taxon>Caudoviricetes</taxon>
        <taxon>Andregratiavirinae</taxon>
        <taxon>Haetaevirus</taxon>
        <taxon>Haetaevirus PBC2</taxon>
    </lineage>
</organism>
<name>A0A218KC50_9CAUD</name>
<evidence type="ECO:0000313" key="3">
    <source>
        <dbReference type="Proteomes" id="UP000223102"/>
    </source>
</evidence>
<evidence type="ECO:0000259" key="1">
    <source>
        <dbReference type="Pfam" id="PF10686"/>
    </source>
</evidence>
<dbReference type="Gene3D" id="3.40.50.450">
    <property type="match status" value="1"/>
</dbReference>
<keyword evidence="3" id="KW-1185">Reference proteome</keyword>
<accession>A0A218KC50</accession>
<gene>
    <name evidence="2" type="ORF">PBC2_149</name>
</gene>
<feature type="domain" description="YspA cpYpsA-related SLOG" evidence="1">
    <location>
        <begin position="1"/>
        <end position="67"/>
    </location>
</feature>
<evidence type="ECO:0000313" key="2">
    <source>
        <dbReference type="EMBL" id="AKQ08464.1"/>
    </source>
</evidence>
<protein>
    <recommendedName>
        <fullName evidence="1">YspA cpYpsA-related SLOG domain-containing protein</fullName>
    </recommendedName>
</protein>
<dbReference type="EMBL" id="KT070867">
    <property type="protein sequence ID" value="AKQ08464.1"/>
    <property type="molecule type" value="Genomic_DNA"/>
</dbReference>